<keyword evidence="4" id="KW-0479">Metal-binding</keyword>
<dbReference type="InterPro" id="IPR011650">
    <property type="entry name" value="Peptidase_M20_dimer"/>
</dbReference>
<evidence type="ECO:0000259" key="8">
    <source>
        <dbReference type="Pfam" id="PF07687"/>
    </source>
</evidence>
<dbReference type="GO" id="GO:0008777">
    <property type="term" value="F:acetylornithine deacetylase activity"/>
    <property type="evidence" value="ECO:0007669"/>
    <property type="project" value="TreeGrafter"/>
</dbReference>
<dbReference type="InterPro" id="IPR002933">
    <property type="entry name" value="Peptidase_M20"/>
</dbReference>
<dbReference type="NCBIfam" id="TIGR01910">
    <property type="entry name" value="DapE-ArgE"/>
    <property type="match status" value="1"/>
</dbReference>
<protein>
    <submittedName>
        <fullName evidence="9">M20 family metallopeptidase</fullName>
    </submittedName>
</protein>
<dbReference type="GO" id="GO:0006526">
    <property type="term" value="P:L-arginine biosynthetic process"/>
    <property type="evidence" value="ECO:0007669"/>
    <property type="project" value="TreeGrafter"/>
</dbReference>
<dbReference type="CDD" id="cd08659">
    <property type="entry name" value="M20_ArgE_DapE-like"/>
    <property type="match status" value="1"/>
</dbReference>
<evidence type="ECO:0000313" key="10">
    <source>
        <dbReference type="Proteomes" id="UP001151088"/>
    </source>
</evidence>
<dbReference type="InterPro" id="IPR050072">
    <property type="entry name" value="Peptidase_M20A"/>
</dbReference>
<evidence type="ECO:0000256" key="7">
    <source>
        <dbReference type="ARBA" id="ARBA00023285"/>
    </source>
</evidence>
<dbReference type="PANTHER" id="PTHR43808">
    <property type="entry name" value="ACETYLORNITHINE DEACETYLASE"/>
    <property type="match status" value="1"/>
</dbReference>
<dbReference type="PANTHER" id="PTHR43808:SF31">
    <property type="entry name" value="N-ACETYL-L-CITRULLINE DEACETYLASE"/>
    <property type="match status" value="1"/>
</dbReference>
<evidence type="ECO:0000256" key="4">
    <source>
        <dbReference type="ARBA" id="ARBA00022723"/>
    </source>
</evidence>
<evidence type="ECO:0000256" key="2">
    <source>
        <dbReference type="ARBA" id="ARBA00001947"/>
    </source>
</evidence>
<gene>
    <name evidence="9" type="ORF">NVS89_11825</name>
</gene>
<keyword evidence="7" id="KW-0170">Cobalt</keyword>
<evidence type="ECO:0000256" key="6">
    <source>
        <dbReference type="ARBA" id="ARBA00022833"/>
    </source>
</evidence>
<dbReference type="Gene3D" id="3.40.630.10">
    <property type="entry name" value="Zn peptidases"/>
    <property type="match status" value="1"/>
</dbReference>
<dbReference type="SUPFAM" id="SSF53187">
    <property type="entry name" value="Zn-dependent exopeptidases"/>
    <property type="match status" value="1"/>
</dbReference>
<dbReference type="RefSeq" id="WP_258732952.1">
    <property type="nucleotide sequence ID" value="NZ_JANTHZ010000004.1"/>
</dbReference>
<comment type="cofactor">
    <cofactor evidence="2">
        <name>Zn(2+)</name>
        <dbReference type="ChEBI" id="CHEBI:29105"/>
    </cofactor>
</comment>
<proteinExistence type="inferred from homology"/>
<name>A0A9X2PBW8_9HYPH</name>
<sequence length="376" mass="39939">MKRELAELVAIRSENPPGREYDVALYLREALAPLGFEIAFDEFRPGRVNIEARLVNGPGPVFAFNTHMDVVPAGEGWSSDPFVLRESEGRLYGRGACDCKGPLAAMLEAARLLAADRASWSGTLLAVFVADEEIASEGAKLYAARRPKIDFAIVGEPTSNTVYSAHKGSLRPLVRVHGVPAHSGSPHLGENAIYRAGELLALVAETHENDVRHRTHPLVGGASLTVTRIHGGHADNVLPGACEMLLDRRLVPGEDEQAVKADIAAMLRRAHERTGLRAEIVDWKPTTGGATETAPDRPIVAASLAACRAHGIAEPGPFGFQGACDLVHFRAAGAEGVVIGPGSLAVAHKADEFVPVGEFAAASLIYRDIARAMLAG</sequence>
<dbReference type="GO" id="GO:0046872">
    <property type="term" value="F:metal ion binding"/>
    <property type="evidence" value="ECO:0007669"/>
    <property type="project" value="UniProtKB-KW"/>
</dbReference>
<keyword evidence="6" id="KW-0862">Zinc</keyword>
<evidence type="ECO:0000313" key="9">
    <source>
        <dbReference type="EMBL" id="MCS0495791.1"/>
    </source>
</evidence>
<feature type="domain" description="Peptidase M20 dimerisation" evidence="8">
    <location>
        <begin position="165"/>
        <end position="272"/>
    </location>
</feature>
<reference evidence="9" key="1">
    <citation type="submission" date="2022-08" db="EMBL/GenBank/DDBJ databases">
        <authorList>
            <person name="Li F."/>
        </authorList>
    </citation>
    <scope>NUCLEOTIDE SEQUENCE</scope>
    <source>
        <strain evidence="9">MQZ15Z-1</strain>
    </source>
</reference>
<dbReference type="SUPFAM" id="SSF55031">
    <property type="entry name" value="Bacterial exopeptidase dimerisation domain"/>
    <property type="match status" value="1"/>
</dbReference>
<dbReference type="InterPro" id="IPR036264">
    <property type="entry name" value="Bact_exopeptidase_dim_dom"/>
</dbReference>
<evidence type="ECO:0000256" key="3">
    <source>
        <dbReference type="ARBA" id="ARBA00006247"/>
    </source>
</evidence>
<dbReference type="Proteomes" id="UP001151088">
    <property type="component" value="Unassembled WGS sequence"/>
</dbReference>
<comment type="caution">
    <text evidence="9">The sequence shown here is derived from an EMBL/GenBank/DDBJ whole genome shotgun (WGS) entry which is preliminary data.</text>
</comment>
<accession>A0A9X2PBW8</accession>
<dbReference type="Pfam" id="PF01546">
    <property type="entry name" value="Peptidase_M20"/>
    <property type="match status" value="1"/>
</dbReference>
<organism evidence="9 10">
    <name type="scientific">Ancylobacter mangrovi</name>
    <dbReference type="NCBI Taxonomy" id="2972472"/>
    <lineage>
        <taxon>Bacteria</taxon>
        <taxon>Pseudomonadati</taxon>
        <taxon>Pseudomonadota</taxon>
        <taxon>Alphaproteobacteria</taxon>
        <taxon>Hyphomicrobiales</taxon>
        <taxon>Xanthobacteraceae</taxon>
        <taxon>Ancylobacter</taxon>
    </lineage>
</organism>
<dbReference type="Gene3D" id="3.30.70.360">
    <property type="match status" value="1"/>
</dbReference>
<evidence type="ECO:0000256" key="5">
    <source>
        <dbReference type="ARBA" id="ARBA00022801"/>
    </source>
</evidence>
<dbReference type="EMBL" id="JANTHZ010000004">
    <property type="protein sequence ID" value="MCS0495791.1"/>
    <property type="molecule type" value="Genomic_DNA"/>
</dbReference>
<dbReference type="Pfam" id="PF07687">
    <property type="entry name" value="M20_dimer"/>
    <property type="match status" value="1"/>
</dbReference>
<dbReference type="InterPro" id="IPR010182">
    <property type="entry name" value="ArgE/DapE"/>
</dbReference>
<comment type="similarity">
    <text evidence="3">Belongs to the peptidase M20A family.</text>
</comment>
<comment type="cofactor">
    <cofactor evidence="1">
        <name>Co(2+)</name>
        <dbReference type="ChEBI" id="CHEBI:48828"/>
    </cofactor>
</comment>
<dbReference type="AlphaFoldDB" id="A0A9X2PBW8"/>
<evidence type="ECO:0000256" key="1">
    <source>
        <dbReference type="ARBA" id="ARBA00001941"/>
    </source>
</evidence>
<keyword evidence="10" id="KW-1185">Reference proteome</keyword>
<keyword evidence="5" id="KW-0378">Hydrolase</keyword>